<dbReference type="InterPro" id="IPR001680">
    <property type="entry name" value="WD40_rpt"/>
</dbReference>
<dbReference type="AlphaFoldDB" id="A0A4T0NVG0"/>
<dbReference type="GO" id="GO:0000462">
    <property type="term" value="P:maturation of SSU-rRNA from tricistronic rRNA transcript (SSU-rRNA, 5.8S rRNA, LSU-rRNA)"/>
    <property type="evidence" value="ECO:0007669"/>
    <property type="project" value="InterPro"/>
</dbReference>
<comment type="caution">
    <text evidence="2">The sequence shown here is derived from an EMBL/GenBank/DDBJ whole genome shotgun (WGS) entry which is preliminary data.</text>
</comment>
<evidence type="ECO:0000313" key="3">
    <source>
        <dbReference type="Proteomes" id="UP000310708"/>
    </source>
</evidence>
<dbReference type="InterPro" id="IPR015943">
    <property type="entry name" value="WD40/YVTN_repeat-like_dom_sf"/>
</dbReference>
<protein>
    <submittedName>
        <fullName evidence="2">WD40 repeat-like protein</fullName>
    </submittedName>
</protein>
<dbReference type="PANTHER" id="PTHR44163:SF1">
    <property type="entry name" value="U3 SMALL NUCLEOLAR RNA-ASSOCIATED PROTEIN 4 HOMOLOG"/>
    <property type="match status" value="1"/>
</dbReference>
<dbReference type="SUPFAM" id="SSF50978">
    <property type="entry name" value="WD40 repeat-like"/>
    <property type="match status" value="1"/>
</dbReference>
<dbReference type="GO" id="GO:0032040">
    <property type="term" value="C:small-subunit processome"/>
    <property type="evidence" value="ECO:0007669"/>
    <property type="project" value="TreeGrafter"/>
</dbReference>
<dbReference type="GO" id="GO:0003723">
    <property type="term" value="F:RNA binding"/>
    <property type="evidence" value="ECO:0007669"/>
    <property type="project" value="TreeGrafter"/>
</dbReference>
<dbReference type="Proteomes" id="UP000310708">
    <property type="component" value="Unassembled WGS sequence"/>
</dbReference>
<dbReference type="PANTHER" id="PTHR44163">
    <property type="entry name" value="U3 SMALL NUCLEOLAR RNA-ASSOCIATED PROTEIN 4 HOMOLOG"/>
    <property type="match status" value="1"/>
</dbReference>
<organism evidence="2 3">
    <name type="scientific">Wallemia mellicola</name>
    <dbReference type="NCBI Taxonomy" id="1708541"/>
    <lineage>
        <taxon>Eukaryota</taxon>
        <taxon>Fungi</taxon>
        <taxon>Dikarya</taxon>
        <taxon>Basidiomycota</taxon>
        <taxon>Wallemiomycotina</taxon>
        <taxon>Wallemiomycetes</taxon>
        <taxon>Wallemiales</taxon>
        <taxon>Wallemiaceae</taxon>
        <taxon>Wallemia</taxon>
    </lineage>
</organism>
<accession>A0A4T0NVG0</accession>
<dbReference type="SMART" id="SM00320">
    <property type="entry name" value="WD40"/>
    <property type="match status" value="8"/>
</dbReference>
<dbReference type="Pfam" id="PF00400">
    <property type="entry name" value="WD40"/>
    <property type="match status" value="2"/>
</dbReference>
<dbReference type="InterPro" id="IPR046351">
    <property type="entry name" value="UTP4"/>
</dbReference>
<dbReference type="InterPro" id="IPR011044">
    <property type="entry name" value="Quino_amine_DH_bsu"/>
</dbReference>
<dbReference type="EMBL" id="SPRX01000069">
    <property type="protein sequence ID" value="TIC62454.1"/>
    <property type="molecule type" value="Genomic_DNA"/>
</dbReference>
<dbReference type="GO" id="GO:0034455">
    <property type="term" value="C:t-UTP complex"/>
    <property type="evidence" value="ECO:0007669"/>
    <property type="project" value="TreeGrafter"/>
</dbReference>
<gene>
    <name evidence="2" type="ORF">E3Q01_03938</name>
</gene>
<reference evidence="2 3" key="1">
    <citation type="submission" date="2019-03" db="EMBL/GenBank/DDBJ databases">
        <title>Sequencing 25 genomes of Wallemia mellicola.</title>
        <authorList>
            <person name="Gostincar C."/>
        </authorList>
    </citation>
    <scope>NUCLEOTIDE SEQUENCE [LARGE SCALE GENOMIC DNA]</scope>
    <source>
        <strain evidence="2 3">EXF-757</strain>
    </source>
</reference>
<proteinExistence type="predicted"/>
<dbReference type="GO" id="GO:0030686">
    <property type="term" value="C:90S preribosome"/>
    <property type="evidence" value="ECO:0007669"/>
    <property type="project" value="InterPro"/>
</dbReference>
<name>A0A4T0NVG0_9BASI</name>
<sequence length="863" mass="95309">MDLKFNSNPTIPIHRSRFLDLNPHSISAIAFPPPPKDKSWNGYAIMAVGKSNGDIEIKHYVNTPVASHFSKKQPPGKGWVLVKTLPAHIPAGKIHSLHFTRRHSPPKKSGSYTDAITSLNPYTSDHLRLFSSSGTNTLIEWDLNTGKIANKLSSDGGAIWSVASSPSGKSLAIGCADGRIRLVNLSSNQFEIGRVLAHVPTRLLSVAWCRKTESNTDDEDYDEMKDGWLVAGCSDSSLRVYNLNDGRVSDRLSVDKAKNQHTLIWSVNVLEDNTIVSGDSLGSVIFWDRQSASQISAFKAHEADILTTCVSSDGETVFSGGIDQRVSQFTKISITADRLDTKFTQSGSKRIHTHDINAIAVWPPQGTTSEQALASQVPIVASGGIDPHLILTPGGKPTNRRTKQAQLDIAGYNPVSSSRSVHFSDAWHRRTPFVPLNGRNSVTVCRSRRWVVARRDSGISVWRVKSAEEETGDGGFEKILDTEFKFRTHLISHSVSPDGTVLAVSDAYETKLFAIAEDGPAIPKKVKLETPLPGANYIQFTPDSKRIILALSGATSVVVYELEEGKPKLLKEWSNKSTARSVRPMPNKSASMDVDGESEDETDDTKVEASIHTLACSKDGQWLALADYACRVQIFNLDSMQHHATLPSLSHLPSSIQFHPTQQSLMIIALPSGLLHFYDADKKSPPSWSKRINEATMPDHYLTTIDPVQGMIVNPDPSTLPPQFGAEIPGTLDPSRDNKIITYGASWMCVIRYNTTNKNTHGRSYSKKNNKRKLNKQERNKLAQDIALVREQMGEAANGVVFQEDELLRKSEESTFFKLTNRYQPIAMAEYIGPSELVVVERPQHDFIADLPPAFYKHKYGLS</sequence>
<dbReference type="InterPro" id="IPR036322">
    <property type="entry name" value="WD40_repeat_dom_sf"/>
</dbReference>
<evidence type="ECO:0000313" key="2">
    <source>
        <dbReference type="EMBL" id="TIC62454.1"/>
    </source>
</evidence>
<dbReference type="SUPFAM" id="SSF50969">
    <property type="entry name" value="YVTN repeat-like/Quinoprotein amine dehydrogenase"/>
    <property type="match status" value="1"/>
</dbReference>
<evidence type="ECO:0000256" key="1">
    <source>
        <dbReference type="SAM" id="MobiDB-lite"/>
    </source>
</evidence>
<feature type="region of interest" description="Disordered" evidence="1">
    <location>
        <begin position="576"/>
        <end position="602"/>
    </location>
</feature>
<dbReference type="Gene3D" id="2.130.10.10">
    <property type="entry name" value="YVTN repeat-like/Quinoprotein amine dehydrogenase"/>
    <property type="match status" value="3"/>
</dbReference>